<accession>A0A8J6TKY7</accession>
<sequence length="77" mass="8514">MVADKVGISPELICSRSRQRKPSEARAIFSYLAVEETGYPAADVARFLGVKRMSVHEAVTRGKTLCAEYALLGQKRE</sequence>
<organism evidence="2 3">
    <name type="scientific">Candidatus Desulfatibia profunda</name>
    <dbReference type="NCBI Taxonomy" id="2841695"/>
    <lineage>
        <taxon>Bacteria</taxon>
        <taxon>Pseudomonadati</taxon>
        <taxon>Thermodesulfobacteriota</taxon>
        <taxon>Desulfobacteria</taxon>
        <taxon>Desulfobacterales</taxon>
        <taxon>Desulfobacterales incertae sedis</taxon>
        <taxon>Candidatus Desulfatibia</taxon>
    </lineage>
</organism>
<dbReference type="Pfam" id="PF08299">
    <property type="entry name" value="Bac_DnaA_C"/>
    <property type="match status" value="1"/>
</dbReference>
<evidence type="ECO:0000313" key="2">
    <source>
        <dbReference type="EMBL" id="MBC8359811.1"/>
    </source>
</evidence>
<proteinExistence type="predicted"/>
<dbReference type="SMART" id="SM00760">
    <property type="entry name" value="Bac_DnaA_C"/>
    <property type="match status" value="1"/>
</dbReference>
<dbReference type="InterPro" id="IPR010921">
    <property type="entry name" value="Trp_repressor/repl_initiator"/>
</dbReference>
<comment type="caution">
    <text evidence="2">The sequence shown here is derived from an EMBL/GenBank/DDBJ whole genome shotgun (WGS) entry which is preliminary data.</text>
</comment>
<gene>
    <name evidence="2" type="ORF">H8E23_00225</name>
</gene>
<dbReference type="GO" id="GO:0006275">
    <property type="term" value="P:regulation of DNA replication"/>
    <property type="evidence" value="ECO:0007669"/>
    <property type="project" value="InterPro"/>
</dbReference>
<protein>
    <recommendedName>
        <fullName evidence="1">Chromosomal replication initiator DnaA C-terminal domain-containing protein</fullName>
    </recommendedName>
</protein>
<reference evidence="2 3" key="1">
    <citation type="submission" date="2020-08" db="EMBL/GenBank/DDBJ databases">
        <title>Bridging the membrane lipid divide: bacteria of the FCB group superphylum have the potential to synthesize archaeal ether lipids.</title>
        <authorList>
            <person name="Villanueva L."/>
            <person name="Von Meijenfeldt F.A.B."/>
            <person name="Westbye A.B."/>
            <person name="Yadav S."/>
            <person name="Hopmans E.C."/>
            <person name="Dutilh B.E."/>
            <person name="Sinninghe Damste J.S."/>
        </authorList>
    </citation>
    <scope>NUCLEOTIDE SEQUENCE [LARGE SCALE GENOMIC DNA]</scope>
    <source>
        <strain evidence="2">NIOZ-UU30</strain>
    </source>
</reference>
<feature type="domain" description="Chromosomal replication initiator DnaA C-terminal" evidence="1">
    <location>
        <begin position="1"/>
        <end position="62"/>
    </location>
</feature>
<dbReference type="GO" id="GO:0043565">
    <property type="term" value="F:sequence-specific DNA binding"/>
    <property type="evidence" value="ECO:0007669"/>
    <property type="project" value="InterPro"/>
</dbReference>
<dbReference type="Proteomes" id="UP000603434">
    <property type="component" value="Unassembled WGS sequence"/>
</dbReference>
<evidence type="ECO:0000259" key="1">
    <source>
        <dbReference type="SMART" id="SM00760"/>
    </source>
</evidence>
<dbReference type="AlphaFoldDB" id="A0A8J6TKY7"/>
<name>A0A8J6TKY7_9BACT</name>
<dbReference type="GO" id="GO:0006270">
    <property type="term" value="P:DNA replication initiation"/>
    <property type="evidence" value="ECO:0007669"/>
    <property type="project" value="InterPro"/>
</dbReference>
<dbReference type="EMBL" id="JACNJH010000014">
    <property type="protein sequence ID" value="MBC8359811.1"/>
    <property type="molecule type" value="Genomic_DNA"/>
</dbReference>
<dbReference type="GO" id="GO:0005524">
    <property type="term" value="F:ATP binding"/>
    <property type="evidence" value="ECO:0007669"/>
    <property type="project" value="InterPro"/>
</dbReference>
<dbReference type="Gene3D" id="1.10.1750.10">
    <property type="match status" value="1"/>
</dbReference>
<dbReference type="SUPFAM" id="SSF48295">
    <property type="entry name" value="TrpR-like"/>
    <property type="match status" value="1"/>
</dbReference>
<dbReference type="InterPro" id="IPR013159">
    <property type="entry name" value="DnaA_C"/>
</dbReference>
<evidence type="ECO:0000313" key="3">
    <source>
        <dbReference type="Proteomes" id="UP000603434"/>
    </source>
</evidence>